<proteinExistence type="predicted"/>
<evidence type="ECO:0000313" key="5">
    <source>
        <dbReference type="EMBL" id="MBP5836007.1"/>
    </source>
</evidence>
<dbReference type="SUPFAM" id="SSF69593">
    <property type="entry name" value="Glycerol-3-phosphate (1)-acyltransferase"/>
    <property type="match status" value="1"/>
</dbReference>
<dbReference type="CDD" id="cd07989">
    <property type="entry name" value="LPLAT_AGPAT-like"/>
    <property type="match status" value="1"/>
</dbReference>
<reference evidence="5" key="1">
    <citation type="submission" date="2021-04" db="EMBL/GenBank/DDBJ databases">
        <title>Genomic features of Candidatus Phytoplasma meliae isolate ChTYXIII (1SrXIII-G).</title>
        <authorList>
            <person name="Fernandez F.D."/>
            <person name="Conci L.R."/>
        </authorList>
    </citation>
    <scope>NUCLEOTIDE SEQUENCE [LARGE SCALE GENOMIC DNA]</scope>
    <source>
        <strain evidence="5">ChTYXIII-Mo</strain>
    </source>
</reference>
<dbReference type="EMBL" id="JACAOD020000008">
    <property type="protein sequence ID" value="MBP5836007.1"/>
    <property type="molecule type" value="Genomic_DNA"/>
</dbReference>
<dbReference type="SMART" id="SM00563">
    <property type="entry name" value="PlsC"/>
    <property type="match status" value="1"/>
</dbReference>
<dbReference type="InterPro" id="IPR002123">
    <property type="entry name" value="Plipid/glycerol_acylTrfase"/>
</dbReference>
<evidence type="ECO:0000313" key="6">
    <source>
        <dbReference type="Proteomes" id="UP001195571"/>
    </source>
</evidence>
<keyword evidence="2 5" id="KW-0012">Acyltransferase</keyword>
<evidence type="ECO:0000259" key="4">
    <source>
        <dbReference type="SMART" id="SM00563"/>
    </source>
</evidence>
<keyword evidence="3" id="KW-0812">Transmembrane</keyword>
<keyword evidence="1" id="KW-0808">Transferase</keyword>
<sequence length="267" mass="30701">MFTLIFIIIWPLTTFFLFKIPWLNSFYLLPCHLLLAFLLSFVVIFLILLLSLIFMSFLPPNHRFKGFIIISASNFIKRFLRINIIVKNFHLFPLDKNIIIYANHKSYTDPFIIASALAPRTVAFSPKDKFRSFLGSQLFLKLAFYASDCMVIVRNDIRKTASNLFQAVPKVKAGLVMVIFPEGGIKDRNNEQAVPLLGGAFKIAFKSQADIVPVTIKGASHIKNYFWWQQKTIEVIIHPPLAYERYQEQKMPEIAVNVQQIINSGLK</sequence>
<dbReference type="GO" id="GO:0016746">
    <property type="term" value="F:acyltransferase activity"/>
    <property type="evidence" value="ECO:0007669"/>
    <property type="project" value="UniProtKB-KW"/>
</dbReference>
<accession>A0ABS5CYF6</accession>
<dbReference type="PANTHER" id="PTHR10434">
    <property type="entry name" value="1-ACYL-SN-GLYCEROL-3-PHOSPHATE ACYLTRANSFERASE"/>
    <property type="match status" value="1"/>
</dbReference>
<dbReference type="Pfam" id="PF01553">
    <property type="entry name" value="Acyltransferase"/>
    <property type="match status" value="1"/>
</dbReference>
<keyword evidence="3" id="KW-0472">Membrane</keyword>
<keyword evidence="3" id="KW-1133">Transmembrane helix</keyword>
<keyword evidence="6" id="KW-1185">Reference proteome</keyword>
<gene>
    <name evidence="5" type="ORF">CHTY_002075</name>
</gene>
<comment type="caution">
    <text evidence="5">The sequence shown here is derived from an EMBL/GenBank/DDBJ whole genome shotgun (WGS) entry which is preliminary data.</text>
</comment>
<name>A0ABS5CYF6_9MOLU</name>
<feature type="domain" description="Phospholipid/glycerol acyltransferase" evidence="4">
    <location>
        <begin position="98"/>
        <end position="219"/>
    </location>
</feature>
<protein>
    <submittedName>
        <fullName evidence="5">1-acyl-sn-glycerol-3-phosphate acyltransferase</fullName>
    </submittedName>
</protein>
<feature type="transmembrane region" description="Helical" evidence="3">
    <location>
        <begin position="33"/>
        <end position="58"/>
    </location>
</feature>
<organism evidence="5 6">
    <name type="scientific">Candidatus Phytoplasma meliae</name>
    <dbReference type="NCBI Taxonomy" id="1848402"/>
    <lineage>
        <taxon>Bacteria</taxon>
        <taxon>Bacillati</taxon>
        <taxon>Mycoplasmatota</taxon>
        <taxon>Mollicutes</taxon>
        <taxon>Acholeplasmatales</taxon>
        <taxon>Acholeplasmataceae</taxon>
        <taxon>Candidatus Phytoplasma</taxon>
        <taxon>16SrXIII (Mexican periwinkle virescence group)</taxon>
    </lineage>
</organism>
<evidence type="ECO:0000256" key="1">
    <source>
        <dbReference type="ARBA" id="ARBA00022679"/>
    </source>
</evidence>
<dbReference type="PANTHER" id="PTHR10434:SF66">
    <property type="entry name" value="PHOSPHOLIPID_GLYCEROL ACYLTRANSFERASE DOMAIN-CONTAINING PROTEIN"/>
    <property type="match status" value="1"/>
</dbReference>
<evidence type="ECO:0000256" key="3">
    <source>
        <dbReference type="SAM" id="Phobius"/>
    </source>
</evidence>
<dbReference type="RefSeq" id="WP_203552270.1">
    <property type="nucleotide sequence ID" value="NZ_JACAOD020000008.1"/>
</dbReference>
<dbReference type="Proteomes" id="UP001195571">
    <property type="component" value="Unassembled WGS sequence"/>
</dbReference>
<evidence type="ECO:0000256" key="2">
    <source>
        <dbReference type="ARBA" id="ARBA00023315"/>
    </source>
</evidence>